<reference evidence="5 6" key="2">
    <citation type="journal article" date="2007" name="BMC Biol.">
        <title>A 100%-complete sequence reveals unusually simple genomic features in the hot-spring red alga Cyanidioschyzon merolae.</title>
        <authorList>
            <person name="Nozaki H."/>
            <person name="Takano H."/>
            <person name="Misumi O."/>
            <person name="Terasawa K."/>
            <person name="Matsuzaki M."/>
            <person name="Maruyama S."/>
            <person name="Nishida K."/>
            <person name="Yagisawa F."/>
            <person name="Yoshida Y."/>
            <person name="Fujiwara T."/>
            <person name="Takio S."/>
            <person name="Tamura K."/>
            <person name="Chung S.J."/>
            <person name="Nakamura S."/>
            <person name="Kuroiwa H."/>
            <person name="Tanaka K."/>
            <person name="Sato N."/>
            <person name="Kuroiwa T."/>
        </authorList>
    </citation>
    <scope>NUCLEOTIDE SEQUENCE [LARGE SCALE GENOMIC DNA]</scope>
    <source>
        <strain evidence="5 6">10D</strain>
    </source>
</reference>
<dbReference type="EMBL" id="AP006495">
    <property type="protein sequence ID" value="BAM81025.1"/>
    <property type="molecule type" value="Genomic_DNA"/>
</dbReference>
<protein>
    <recommendedName>
        <fullName evidence="1">gamma-glutamylcyclotransferase</fullName>
        <ecNumber evidence="1">4.3.2.9</ecNumber>
    </recommendedName>
</protein>
<dbReference type="Gramene" id="CMM171CT">
    <property type="protein sequence ID" value="CMM171CT"/>
    <property type="gene ID" value="CMM171C"/>
</dbReference>
<evidence type="ECO:0000256" key="1">
    <source>
        <dbReference type="ARBA" id="ARBA00012346"/>
    </source>
</evidence>
<dbReference type="InterPro" id="IPR017939">
    <property type="entry name" value="G-Glutamylcylcotransferase"/>
</dbReference>
<name>M1V5P4_CYAM1</name>
<dbReference type="AlphaFoldDB" id="M1V5P4"/>
<evidence type="ECO:0000256" key="4">
    <source>
        <dbReference type="SAM" id="Phobius"/>
    </source>
</evidence>
<reference evidence="5 6" key="1">
    <citation type="journal article" date="2004" name="Nature">
        <title>Genome sequence of the ultrasmall unicellular red alga Cyanidioschyzon merolae 10D.</title>
        <authorList>
            <person name="Matsuzaki M."/>
            <person name="Misumi O."/>
            <person name="Shin-i T."/>
            <person name="Maruyama S."/>
            <person name="Takahara M."/>
            <person name="Miyagishima S."/>
            <person name="Mori T."/>
            <person name="Nishida K."/>
            <person name="Yagisawa F."/>
            <person name="Nishida K."/>
            <person name="Yoshida Y."/>
            <person name="Nishimura Y."/>
            <person name="Nakao S."/>
            <person name="Kobayashi T."/>
            <person name="Momoyama Y."/>
            <person name="Higashiyama T."/>
            <person name="Minoda A."/>
            <person name="Sano M."/>
            <person name="Nomoto H."/>
            <person name="Oishi K."/>
            <person name="Hayashi H."/>
            <person name="Ohta F."/>
            <person name="Nishizaka S."/>
            <person name="Haga S."/>
            <person name="Miura S."/>
            <person name="Morishita T."/>
            <person name="Kabeya Y."/>
            <person name="Terasawa K."/>
            <person name="Suzuki Y."/>
            <person name="Ishii Y."/>
            <person name="Asakawa S."/>
            <person name="Takano H."/>
            <person name="Ohta N."/>
            <person name="Kuroiwa H."/>
            <person name="Tanaka K."/>
            <person name="Shimizu N."/>
            <person name="Sugano S."/>
            <person name="Sato N."/>
            <person name="Nozaki H."/>
            <person name="Ogasawara N."/>
            <person name="Kohara Y."/>
            <person name="Kuroiwa T."/>
        </authorList>
    </citation>
    <scope>NUCLEOTIDE SEQUENCE [LARGE SCALE GENOMIC DNA]</scope>
    <source>
        <strain evidence="5 6">10D</strain>
    </source>
</reference>
<dbReference type="PANTHER" id="PTHR12935">
    <property type="entry name" value="GAMMA-GLUTAMYLCYCLOTRANSFERASE"/>
    <property type="match status" value="1"/>
</dbReference>
<organism evidence="5 6">
    <name type="scientific">Cyanidioschyzon merolae (strain NIES-3377 / 10D)</name>
    <name type="common">Unicellular red alga</name>
    <dbReference type="NCBI Taxonomy" id="280699"/>
    <lineage>
        <taxon>Eukaryota</taxon>
        <taxon>Rhodophyta</taxon>
        <taxon>Bangiophyceae</taxon>
        <taxon>Cyanidiales</taxon>
        <taxon>Cyanidiaceae</taxon>
        <taxon>Cyanidioschyzon</taxon>
    </lineage>
</organism>
<evidence type="ECO:0000313" key="5">
    <source>
        <dbReference type="EMBL" id="BAM81025.1"/>
    </source>
</evidence>
<dbReference type="EC" id="4.3.2.9" evidence="1"/>
<dbReference type="Gene3D" id="3.10.490.10">
    <property type="entry name" value="Gamma-glutamyl cyclotransferase-like"/>
    <property type="match status" value="1"/>
</dbReference>
<dbReference type="HOGENOM" id="CLU_646202_0_0_1"/>
<evidence type="ECO:0000313" key="6">
    <source>
        <dbReference type="Proteomes" id="UP000007014"/>
    </source>
</evidence>
<dbReference type="KEGG" id="cme:CYME_CMM171C"/>
<keyword evidence="4" id="KW-0472">Membrane</keyword>
<dbReference type="Proteomes" id="UP000007014">
    <property type="component" value="Chromosome 13"/>
</dbReference>
<dbReference type="PANTHER" id="PTHR12935:SF0">
    <property type="entry name" value="GAMMA-GLUTAMYLCYCLOTRANSFERASE"/>
    <property type="match status" value="1"/>
</dbReference>
<dbReference type="GO" id="GO:0003839">
    <property type="term" value="F:gamma-glutamylcyclotransferase activity"/>
    <property type="evidence" value="ECO:0007669"/>
    <property type="project" value="UniProtKB-EC"/>
</dbReference>
<dbReference type="InterPro" id="IPR013024">
    <property type="entry name" value="GGCT-like"/>
</dbReference>
<gene>
    <name evidence="5" type="ORF">CYME_CMM171C</name>
</gene>
<keyword evidence="4" id="KW-1133">Transmembrane helix</keyword>
<keyword evidence="6" id="KW-1185">Reference proteome</keyword>
<feature type="active site" description="Proton acceptor" evidence="3">
    <location>
        <position position="107"/>
    </location>
</feature>
<keyword evidence="2" id="KW-0456">Lyase</keyword>
<dbReference type="CDD" id="cd06661">
    <property type="entry name" value="GGCT_like"/>
    <property type="match status" value="1"/>
</dbReference>
<feature type="transmembrane region" description="Helical" evidence="4">
    <location>
        <begin position="371"/>
        <end position="394"/>
    </location>
</feature>
<proteinExistence type="predicted"/>
<evidence type="ECO:0000256" key="3">
    <source>
        <dbReference type="PIRSR" id="PIRSR617939-1"/>
    </source>
</evidence>
<sequence length="425" mass="48346">MGSGEGTTGRANVIYNFAIGSNVNTERLRTRARWLGDQAEIKFLSAEPAVLRGYRIVFNTPGFPPAEAAFCSVRACECGGGRRCPSEVHGVLYAFDRASYELLWVTEGGLGGREYGSSYVERRVHVETYRRPGVLHEAIIFETRPSRTVETWYRRWLRRDVYRRRWLASEFRCIATSAMGALEQELAAQRVANAADQVASTSWLPKNGSAALPLWYTQHAHVLEVTQALPQDHSDRIALEMERVLIRPSMRYLGLIRDGALQSGLDADYRRLLETYMVHWRVSCPCAARPQPLQGWLTVSVNMSTPGFFRWLWWAHLTGRKRVLRFLYQLWNRWFLRVLSFFAMERELHAMRLAQRTHACIGKPQVLLHWVAVYFCSVIILIWTLPIALAGLLYGKGNFFHVRPSTPALVPGNAAPAARSANVHA</sequence>
<keyword evidence="4" id="KW-0812">Transmembrane</keyword>
<dbReference type="GeneID" id="16995121"/>
<accession>M1V5P4</accession>
<dbReference type="RefSeq" id="XP_005537061.1">
    <property type="nucleotide sequence ID" value="XM_005537004.1"/>
</dbReference>
<evidence type="ECO:0000256" key="2">
    <source>
        <dbReference type="ARBA" id="ARBA00023239"/>
    </source>
</evidence>
<dbReference type="OrthoDB" id="2017317at2759"/>